<evidence type="ECO:0000256" key="16">
    <source>
        <dbReference type="SAM" id="MobiDB-lite"/>
    </source>
</evidence>
<feature type="domain" description="Helicase ATP-binding" evidence="17">
    <location>
        <begin position="465"/>
        <end position="626"/>
    </location>
</feature>
<dbReference type="GO" id="GO:0016887">
    <property type="term" value="F:ATP hydrolysis activity"/>
    <property type="evidence" value="ECO:0007669"/>
    <property type="project" value="RHEA"/>
</dbReference>
<organism evidence="19 20">
    <name type="scientific">Desulfosporosinus acidiphilus (strain DSM 22704 / JCM 16185 / SJ4)</name>
    <dbReference type="NCBI Taxonomy" id="646529"/>
    <lineage>
        <taxon>Bacteria</taxon>
        <taxon>Bacillati</taxon>
        <taxon>Bacillota</taxon>
        <taxon>Clostridia</taxon>
        <taxon>Eubacteriales</taxon>
        <taxon>Desulfitobacteriaceae</taxon>
        <taxon>Desulfosporosinus</taxon>
    </lineage>
</organism>
<dbReference type="PANTHER" id="PTHR47964:SF1">
    <property type="entry name" value="ATP-DEPENDENT DNA HELICASE HOMOLOG RECG, CHLOROPLASTIC"/>
    <property type="match status" value="1"/>
</dbReference>
<dbReference type="InterPro" id="IPR033454">
    <property type="entry name" value="RecG_wedge"/>
</dbReference>
<keyword evidence="10 15" id="KW-0234">DNA repair</keyword>
<dbReference type="PROSITE" id="PS51192">
    <property type="entry name" value="HELICASE_ATP_BIND_1"/>
    <property type="match status" value="1"/>
</dbReference>
<dbReference type="SMART" id="SM00487">
    <property type="entry name" value="DEXDc"/>
    <property type="match status" value="1"/>
</dbReference>
<dbReference type="Proteomes" id="UP000002892">
    <property type="component" value="Chromosome"/>
</dbReference>
<evidence type="ECO:0000256" key="5">
    <source>
        <dbReference type="ARBA" id="ARBA00022801"/>
    </source>
</evidence>
<sequence>MNFTQIQLVLNNLQRALIAEEKQGFLNTGVLGGFSSFLRGILSRLEQLFPGYDMALLRELAQNYSAWSPLRRREAFSELKRFRQEILLEAENRFQQGQNFEDIPETKDRVINKEKPESSERSGRLERPEREGRSERLELPGKPERSESQEAWGEDFFQGAPARKIDKVVHKPAQLHNHVKSDHREAKSSKRNEGEKTLQFLKGVGPERAKQLEKLGIQNVFDLLLYYPRRYEDRRKRLISELKDGESATLSGKVAAGQIIRGRLKVVKLSIEQQGRLIQAIWFNQTFILKQYPVGSRVIVTGKVRWQQQVPELLVTDIEMEKVGESTDSSAVPRSPAILPVYSETARLSSKAIRSIIKNVMNEVEKNFPEIIPESELNGWMERPIAHREIHFPADYARLTRARDRLVWEEVLLLQLAFAGLRQGLVRLGSPPLLGGEKEIQSFYKSLPFQLTGAQQRVIQEIFQDMAKPQGMARLVQGDVGSGKTAVAMAALLRAVGSGYQGAMMAPTEILAVQHFQALEKVFTPLGITVVCLLGSQSKSEREGVLAGIAEGSAQVIVGTHALIQESVVFKALGLAITDEQHRFGVRQRSMLQGKGDSPHVLVLTATPIPRTLALTLYGDLQLSVLDEMPAGRKPIVTRKLTERSRPKLEKFLEEQVNLGRQIYVVCPLVEESETLDLISATQRASEFQARFSHCRVALLHGKMKGSEKDSIMAEFQAGDIDILVATTVVEVGVNVPNASVMVIESAERFGLAQLHQLRGRVGRGSEQSYCFLLSEQTHSRRLDILCQTEDGFKIAEEDMRLRGTGELLGTRQHGLGQLHLADLSRDGQLVEKAYQMAQKALREPKKYPLLFQEVQKMFPPDKIGVH</sequence>
<dbReference type="SUPFAM" id="SSF52540">
    <property type="entry name" value="P-loop containing nucleoside triphosphate hydrolases"/>
    <property type="match status" value="2"/>
</dbReference>
<dbReference type="eggNOG" id="COG1200">
    <property type="taxonomic scope" value="Bacteria"/>
</dbReference>
<evidence type="ECO:0000256" key="15">
    <source>
        <dbReference type="RuleBase" id="RU363016"/>
    </source>
</evidence>
<dbReference type="InterPro" id="IPR047112">
    <property type="entry name" value="RecG/Mfd"/>
</dbReference>
<dbReference type="GO" id="GO:0006281">
    <property type="term" value="P:DNA repair"/>
    <property type="evidence" value="ECO:0007669"/>
    <property type="project" value="UniProtKB-UniRule"/>
</dbReference>
<evidence type="ECO:0000256" key="6">
    <source>
        <dbReference type="ARBA" id="ARBA00022806"/>
    </source>
</evidence>
<feature type="compositionally biased region" description="Basic and acidic residues" evidence="16">
    <location>
        <begin position="104"/>
        <end position="148"/>
    </location>
</feature>
<keyword evidence="3 15" id="KW-0547">Nucleotide-binding</keyword>
<evidence type="ECO:0000313" key="19">
    <source>
        <dbReference type="EMBL" id="AFM42549.1"/>
    </source>
</evidence>
<dbReference type="GO" id="GO:0005524">
    <property type="term" value="F:ATP binding"/>
    <property type="evidence" value="ECO:0007669"/>
    <property type="project" value="UniProtKB-KW"/>
</dbReference>
<keyword evidence="20" id="KW-1185">Reference proteome</keyword>
<evidence type="ECO:0000256" key="2">
    <source>
        <dbReference type="ARBA" id="ARBA00017846"/>
    </source>
</evidence>
<comment type="function">
    <text evidence="15">Plays a critical role in recombination and DNA repair. Helps process Holliday junction intermediates to mature products by catalyzing branch migration. Has replication fork regression activity, unwinds stalled or blocked replication forks to make a HJ that can be resolved. Has a DNA unwinding activity characteristic of a DNA helicase with 3'-5' polarity.</text>
</comment>
<dbReference type="InterPro" id="IPR011545">
    <property type="entry name" value="DEAD/DEAH_box_helicase_dom"/>
</dbReference>
<evidence type="ECO:0000256" key="4">
    <source>
        <dbReference type="ARBA" id="ARBA00022763"/>
    </source>
</evidence>
<dbReference type="CDD" id="cd04488">
    <property type="entry name" value="RecG_wedge_OBF"/>
    <property type="match status" value="1"/>
</dbReference>
<evidence type="ECO:0000256" key="8">
    <source>
        <dbReference type="ARBA" id="ARBA00023125"/>
    </source>
</evidence>
<evidence type="ECO:0000313" key="20">
    <source>
        <dbReference type="Proteomes" id="UP000002892"/>
    </source>
</evidence>
<dbReference type="InterPro" id="IPR027417">
    <property type="entry name" value="P-loop_NTPase"/>
</dbReference>
<dbReference type="Pfam" id="PF00270">
    <property type="entry name" value="DEAD"/>
    <property type="match status" value="1"/>
</dbReference>
<evidence type="ECO:0000256" key="9">
    <source>
        <dbReference type="ARBA" id="ARBA00023172"/>
    </source>
</evidence>
<dbReference type="AlphaFoldDB" id="I4D9S5"/>
<evidence type="ECO:0000259" key="18">
    <source>
        <dbReference type="PROSITE" id="PS51194"/>
    </source>
</evidence>
<keyword evidence="8" id="KW-0238">DNA-binding</keyword>
<evidence type="ECO:0000256" key="7">
    <source>
        <dbReference type="ARBA" id="ARBA00022840"/>
    </source>
</evidence>
<evidence type="ECO:0000256" key="10">
    <source>
        <dbReference type="ARBA" id="ARBA00023204"/>
    </source>
</evidence>
<dbReference type="CDD" id="cd17992">
    <property type="entry name" value="DEXHc_RecG"/>
    <property type="match status" value="1"/>
</dbReference>
<keyword evidence="6 15" id="KW-0347">Helicase</keyword>
<evidence type="ECO:0000256" key="3">
    <source>
        <dbReference type="ARBA" id="ARBA00022741"/>
    </source>
</evidence>
<dbReference type="InterPro" id="IPR045562">
    <property type="entry name" value="RecG_dom3_C"/>
</dbReference>
<dbReference type="GO" id="GO:0003677">
    <property type="term" value="F:DNA binding"/>
    <property type="evidence" value="ECO:0007669"/>
    <property type="project" value="UniProtKB-KW"/>
</dbReference>
<name>I4D9S5_DESAJ</name>
<dbReference type="NCBIfam" id="TIGR00643">
    <property type="entry name" value="recG"/>
    <property type="match status" value="1"/>
</dbReference>
<dbReference type="PROSITE" id="PS51194">
    <property type="entry name" value="HELICASE_CTER"/>
    <property type="match status" value="1"/>
</dbReference>
<dbReference type="EC" id="5.6.2.4" evidence="13 15"/>
<keyword evidence="5 15" id="KW-0378">Hydrolase</keyword>
<evidence type="ECO:0000256" key="12">
    <source>
        <dbReference type="ARBA" id="ARBA00034617"/>
    </source>
</evidence>
<keyword evidence="11" id="KW-0413">Isomerase</keyword>
<protein>
    <recommendedName>
        <fullName evidence="2 15">ATP-dependent DNA helicase RecG</fullName>
        <ecNumber evidence="13 15">5.6.2.4</ecNumber>
    </recommendedName>
</protein>
<dbReference type="KEGG" id="dai:Desaci_3668"/>
<dbReference type="InterPro" id="IPR001650">
    <property type="entry name" value="Helicase_C-like"/>
</dbReference>
<dbReference type="NCBIfam" id="NF008168">
    <property type="entry name" value="PRK10917.2-2"/>
    <property type="match status" value="1"/>
</dbReference>
<evidence type="ECO:0000259" key="17">
    <source>
        <dbReference type="PROSITE" id="PS51192"/>
    </source>
</evidence>
<dbReference type="InterPro" id="IPR014001">
    <property type="entry name" value="Helicase_ATP-bd"/>
</dbReference>
<gene>
    <name evidence="19" type="ordered locus">Desaci_3668</name>
</gene>
<dbReference type="Gene3D" id="3.40.50.300">
    <property type="entry name" value="P-loop containing nucleotide triphosphate hydrolases"/>
    <property type="match status" value="2"/>
</dbReference>
<dbReference type="GO" id="GO:0043138">
    <property type="term" value="F:3'-5' DNA helicase activity"/>
    <property type="evidence" value="ECO:0007669"/>
    <property type="project" value="UniProtKB-EC"/>
</dbReference>
<dbReference type="HOGENOM" id="CLU_005122_7_1_9"/>
<dbReference type="Pfam" id="PF19833">
    <property type="entry name" value="RecG_dom3_C"/>
    <property type="match status" value="1"/>
</dbReference>
<dbReference type="SUPFAM" id="SSF50249">
    <property type="entry name" value="Nucleic acid-binding proteins"/>
    <property type="match status" value="1"/>
</dbReference>
<feature type="region of interest" description="Disordered" evidence="16">
    <location>
        <begin position="98"/>
        <end position="151"/>
    </location>
</feature>
<comment type="catalytic activity">
    <reaction evidence="12 15">
        <text>Couples ATP hydrolysis with the unwinding of duplex DNA by translocating in the 3'-5' direction.</text>
        <dbReference type="EC" id="5.6.2.4"/>
    </reaction>
</comment>
<evidence type="ECO:0000256" key="14">
    <source>
        <dbReference type="ARBA" id="ARBA00048988"/>
    </source>
</evidence>
<proteinExistence type="inferred from homology"/>
<dbReference type="InterPro" id="IPR012340">
    <property type="entry name" value="NA-bd_OB-fold"/>
</dbReference>
<dbReference type="RefSeq" id="WP_014828537.1">
    <property type="nucleotide sequence ID" value="NC_018068.1"/>
</dbReference>
<evidence type="ECO:0000256" key="1">
    <source>
        <dbReference type="ARBA" id="ARBA00007504"/>
    </source>
</evidence>
<evidence type="ECO:0000256" key="11">
    <source>
        <dbReference type="ARBA" id="ARBA00023235"/>
    </source>
</evidence>
<feature type="domain" description="Helicase C-terminal" evidence="18">
    <location>
        <begin position="648"/>
        <end position="801"/>
    </location>
</feature>
<dbReference type="PANTHER" id="PTHR47964">
    <property type="entry name" value="ATP-DEPENDENT DNA HELICASE HOMOLOG RECG, CHLOROPLASTIC"/>
    <property type="match status" value="1"/>
</dbReference>
<keyword evidence="9 15" id="KW-0233">DNA recombination</keyword>
<dbReference type="Pfam" id="PF17191">
    <property type="entry name" value="RecG_wedge"/>
    <property type="match status" value="1"/>
</dbReference>
<dbReference type="STRING" id="646529.Desaci_3668"/>
<comment type="similarity">
    <text evidence="1 15">Belongs to the helicase family. RecG subfamily.</text>
</comment>
<dbReference type="GO" id="GO:0006310">
    <property type="term" value="P:DNA recombination"/>
    <property type="evidence" value="ECO:0007669"/>
    <property type="project" value="UniProtKB-UniRule"/>
</dbReference>
<accession>I4D9S5</accession>
<dbReference type="Pfam" id="PF00271">
    <property type="entry name" value="Helicase_C"/>
    <property type="match status" value="1"/>
</dbReference>
<keyword evidence="7 15" id="KW-0067">ATP-binding</keyword>
<evidence type="ECO:0000256" key="13">
    <source>
        <dbReference type="ARBA" id="ARBA00034808"/>
    </source>
</evidence>
<dbReference type="Gene3D" id="2.40.50.140">
    <property type="entry name" value="Nucleic acid-binding proteins"/>
    <property type="match status" value="1"/>
</dbReference>
<dbReference type="OrthoDB" id="9804325at2"/>
<dbReference type="InterPro" id="IPR004609">
    <property type="entry name" value="ATP-dep_DNA_helicase_RecG"/>
</dbReference>
<reference evidence="19 20" key="1">
    <citation type="journal article" date="2012" name="J. Bacteriol.">
        <title>Complete genome sequences of Desulfosporosinus orientis DSM765T, Desulfosporosinus youngiae DSM17734T, Desulfosporosinus meridiei DSM13257T, and Desulfosporosinus acidiphilus DSM22704T.</title>
        <authorList>
            <person name="Pester M."/>
            <person name="Brambilla E."/>
            <person name="Alazard D."/>
            <person name="Rattei T."/>
            <person name="Weinmaier T."/>
            <person name="Han J."/>
            <person name="Lucas S."/>
            <person name="Lapidus A."/>
            <person name="Cheng J.F."/>
            <person name="Goodwin L."/>
            <person name="Pitluck S."/>
            <person name="Peters L."/>
            <person name="Ovchinnikova G."/>
            <person name="Teshima H."/>
            <person name="Detter J.C."/>
            <person name="Han C.S."/>
            <person name="Tapia R."/>
            <person name="Land M.L."/>
            <person name="Hauser L."/>
            <person name="Kyrpides N.C."/>
            <person name="Ivanova N.N."/>
            <person name="Pagani I."/>
            <person name="Huntmann M."/>
            <person name="Wei C.L."/>
            <person name="Davenport K.W."/>
            <person name="Daligault H."/>
            <person name="Chain P.S."/>
            <person name="Chen A."/>
            <person name="Mavromatis K."/>
            <person name="Markowitz V."/>
            <person name="Szeto E."/>
            <person name="Mikhailova N."/>
            <person name="Pati A."/>
            <person name="Wagner M."/>
            <person name="Woyke T."/>
            <person name="Ollivier B."/>
            <person name="Klenk H.P."/>
            <person name="Spring S."/>
            <person name="Loy A."/>
        </authorList>
    </citation>
    <scope>NUCLEOTIDE SEQUENCE [LARGE SCALE GENOMIC DNA]</scope>
    <source>
        <strain evidence="20">DSM 22704 / JCM 16185 / SJ4</strain>
    </source>
</reference>
<dbReference type="EMBL" id="CP003639">
    <property type="protein sequence ID" value="AFM42549.1"/>
    <property type="molecule type" value="Genomic_DNA"/>
</dbReference>
<comment type="catalytic activity">
    <reaction evidence="14 15">
        <text>ATP + H2O = ADP + phosphate + H(+)</text>
        <dbReference type="Rhea" id="RHEA:13065"/>
        <dbReference type="ChEBI" id="CHEBI:15377"/>
        <dbReference type="ChEBI" id="CHEBI:15378"/>
        <dbReference type="ChEBI" id="CHEBI:30616"/>
        <dbReference type="ChEBI" id="CHEBI:43474"/>
        <dbReference type="ChEBI" id="CHEBI:456216"/>
        <dbReference type="EC" id="5.6.2.4"/>
    </reaction>
</comment>
<dbReference type="NCBIfam" id="NF008165">
    <property type="entry name" value="PRK10917.1-3"/>
    <property type="match status" value="1"/>
</dbReference>
<keyword evidence="4 15" id="KW-0227">DNA damage</keyword>
<dbReference type="SMART" id="SM00490">
    <property type="entry name" value="HELICc"/>
    <property type="match status" value="1"/>
</dbReference>